<keyword evidence="6 7" id="KW-0326">Glycosidase</keyword>
<comment type="catalytic activity">
    <reaction evidence="1 7">
        <text>Endohydrolysis of (1-&gt;4)-beta-D-glucosidic linkages in cellulose, lichenin and cereal beta-D-glucans.</text>
        <dbReference type="EC" id="3.2.1.4"/>
    </reaction>
</comment>
<feature type="non-terminal residue" evidence="9">
    <location>
        <position position="1"/>
    </location>
</feature>
<gene>
    <name evidence="9" type="ORF">M569_13385</name>
</gene>
<evidence type="ECO:0000259" key="8">
    <source>
        <dbReference type="Pfam" id="PF00759"/>
    </source>
</evidence>
<evidence type="ECO:0000256" key="5">
    <source>
        <dbReference type="ARBA" id="ARBA00023326"/>
    </source>
</evidence>
<comment type="similarity">
    <text evidence="2 6 7">Belongs to the glycosyl hydrolase 9 (cellulase E) family.</text>
</comment>
<dbReference type="GO" id="GO:0030245">
    <property type="term" value="P:cellulose catabolic process"/>
    <property type="evidence" value="ECO:0007669"/>
    <property type="project" value="UniProtKB-KW"/>
</dbReference>
<dbReference type="AlphaFoldDB" id="S8DF75"/>
<protein>
    <recommendedName>
        <fullName evidence="7">Endoglucanase</fullName>
        <ecNumber evidence="7">3.2.1.4</ecNumber>
    </recommendedName>
</protein>
<evidence type="ECO:0000256" key="3">
    <source>
        <dbReference type="ARBA" id="ARBA00023001"/>
    </source>
</evidence>
<organism evidence="9 10">
    <name type="scientific">Genlisea aurea</name>
    <dbReference type="NCBI Taxonomy" id="192259"/>
    <lineage>
        <taxon>Eukaryota</taxon>
        <taxon>Viridiplantae</taxon>
        <taxon>Streptophyta</taxon>
        <taxon>Embryophyta</taxon>
        <taxon>Tracheophyta</taxon>
        <taxon>Spermatophyta</taxon>
        <taxon>Magnoliopsida</taxon>
        <taxon>eudicotyledons</taxon>
        <taxon>Gunneridae</taxon>
        <taxon>Pentapetalae</taxon>
        <taxon>asterids</taxon>
        <taxon>lamiids</taxon>
        <taxon>Lamiales</taxon>
        <taxon>Lentibulariaceae</taxon>
        <taxon>Genlisea</taxon>
    </lineage>
</organism>
<feature type="active site" evidence="6">
    <location>
        <position position="66"/>
    </location>
</feature>
<feature type="active site" evidence="6">
    <location>
        <position position="57"/>
    </location>
</feature>
<keyword evidence="4 6" id="KW-0119">Carbohydrate metabolism</keyword>
<name>S8DF75_9LAMI</name>
<evidence type="ECO:0000256" key="1">
    <source>
        <dbReference type="ARBA" id="ARBA00000966"/>
    </source>
</evidence>
<keyword evidence="6 7" id="KW-0378">Hydrolase</keyword>
<evidence type="ECO:0000256" key="2">
    <source>
        <dbReference type="ARBA" id="ARBA00007072"/>
    </source>
</evidence>
<evidence type="ECO:0000256" key="7">
    <source>
        <dbReference type="RuleBase" id="RU361166"/>
    </source>
</evidence>
<dbReference type="InterPro" id="IPR008928">
    <property type="entry name" value="6-hairpin_glycosidase_sf"/>
</dbReference>
<evidence type="ECO:0000313" key="9">
    <source>
        <dbReference type="EMBL" id="EPS61413.1"/>
    </source>
</evidence>
<sequence>HQISDPHAPPWCVDSVYPSSSVENQLQRGLRMVLVFESGSEYRIHVGGPDSNDGFSDSRSDYSHSEPTTYINATFIAALIARKNP</sequence>
<comment type="caution">
    <text evidence="9">The sequence shown here is derived from an EMBL/GenBank/DDBJ whole genome shotgun (WGS) entry which is preliminary data.</text>
</comment>
<dbReference type="Pfam" id="PF00759">
    <property type="entry name" value="Glyco_hydro_9"/>
    <property type="match status" value="1"/>
</dbReference>
<dbReference type="InterPro" id="IPR001701">
    <property type="entry name" value="Glyco_hydro_9"/>
</dbReference>
<reference evidence="9 10" key="1">
    <citation type="journal article" date="2013" name="BMC Genomics">
        <title>The miniature genome of a carnivorous plant Genlisea aurea contains a low number of genes and short non-coding sequences.</title>
        <authorList>
            <person name="Leushkin E.V."/>
            <person name="Sutormin R.A."/>
            <person name="Nabieva E.R."/>
            <person name="Penin A.A."/>
            <person name="Kondrashov A.S."/>
            <person name="Logacheva M.D."/>
        </authorList>
    </citation>
    <scope>NUCLEOTIDE SEQUENCE [LARGE SCALE GENOMIC DNA]</scope>
</reference>
<keyword evidence="5 6" id="KW-0624">Polysaccharide degradation</keyword>
<dbReference type="InterPro" id="IPR033126">
    <property type="entry name" value="Glyco_hydro_9_Asp/Glu_AS"/>
</dbReference>
<evidence type="ECO:0000256" key="6">
    <source>
        <dbReference type="PROSITE-ProRule" id="PRU10060"/>
    </source>
</evidence>
<dbReference type="SUPFAM" id="SSF48208">
    <property type="entry name" value="Six-hairpin glycosidases"/>
    <property type="match status" value="1"/>
</dbReference>
<dbReference type="Proteomes" id="UP000015453">
    <property type="component" value="Unassembled WGS sequence"/>
</dbReference>
<dbReference type="GO" id="GO:0008810">
    <property type="term" value="F:cellulase activity"/>
    <property type="evidence" value="ECO:0007669"/>
    <property type="project" value="UniProtKB-EC"/>
</dbReference>
<dbReference type="InterPro" id="IPR012341">
    <property type="entry name" value="6hp_glycosidase-like_sf"/>
</dbReference>
<proteinExistence type="inferred from homology"/>
<evidence type="ECO:0000313" key="10">
    <source>
        <dbReference type="Proteomes" id="UP000015453"/>
    </source>
</evidence>
<dbReference type="OrthoDB" id="10257085at2759"/>
<dbReference type="PROSITE" id="PS00698">
    <property type="entry name" value="GH9_3"/>
    <property type="match status" value="1"/>
</dbReference>
<accession>S8DF75</accession>
<dbReference type="EC" id="3.2.1.4" evidence="7"/>
<keyword evidence="10" id="KW-1185">Reference proteome</keyword>
<keyword evidence="3 7" id="KW-0136">Cellulose degradation</keyword>
<feature type="domain" description="Glycoside hydrolase family 9" evidence="8">
    <location>
        <begin position="46"/>
        <end position="79"/>
    </location>
</feature>
<evidence type="ECO:0000256" key="4">
    <source>
        <dbReference type="ARBA" id="ARBA00023277"/>
    </source>
</evidence>
<dbReference type="Gene3D" id="1.50.10.10">
    <property type="match status" value="1"/>
</dbReference>
<dbReference type="EMBL" id="AUSU01006869">
    <property type="protein sequence ID" value="EPS61413.1"/>
    <property type="molecule type" value="Genomic_DNA"/>
</dbReference>